<dbReference type="EMBL" id="JYNY01000645">
    <property type="protein sequence ID" value="KJJ83180.1"/>
    <property type="molecule type" value="Genomic_DNA"/>
</dbReference>
<keyword evidence="11" id="KW-1185">Reference proteome</keyword>
<evidence type="ECO:0000313" key="3">
    <source>
        <dbReference type="EMBL" id="KJJ83190.1"/>
    </source>
</evidence>
<organism evidence="9 11">
    <name type="scientific">Candidatus Omnitrophus magneticus</name>
    <dbReference type="NCBI Taxonomy" id="1609969"/>
    <lineage>
        <taxon>Bacteria</taxon>
        <taxon>Pseudomonadati</taxon>
        <taxon>Candidatus Omnitrophota</taxon>
        <taxon>Candidatus Omnitrophus</taxon>
    </lineage>
</organism>
<evidence type="ECO:0000313" key="9">
    <source>
        <dbReference type="EMBL" id="KJJ85843.1"/>
    </source>
</evidence>
<evidence type="ECO:0000256" key="1">
    <source>
        <dbReference type="SAM" id="Phobius"/>
    </source>
</evidence>
<name>A0A0F0CR98_9BACT</name>
<feature type="transmembrane region" description="Helical" evidence="1">
    <location>
        <begin position="12"/>
        <end position="35"/>
    </location>
</feature>
<accession>A0A0F0CR98</accession>
<evidence type="ECO:0000313" key="10">
    <source>
        <dbReference type="EMBL" id="KJJ86004.1"/>
    </source>
</evidence>
<sequence>MFNFGLDKGSIIVFFTEIFFSISHCIPAFVFSYYYTSFLSYLNPVR</sequence>
<proteinExistence type="predicted"/>
<dbReference type="EMBL" id="JYNY01000640">
    <property type="protein sequence ID" value="KJJ83190.1"/>
    <property type="molecule type" value="Genomic_DNA"/>
</dbReference>
<keyword evidence="1" id="KW-0812">Transmembrane</keyword>
<gene>
    <name evidence="10" type="ORF">OMAG_000130</name>
    <name evidence="9" type="ORF">OMAG_000289</name>
    <name evidence="8" type="ORF">OMAG_000381</name>
    <name evidence="7" type="ORF">OMAG_000606</name>
    <name evidence="6" type="ORF">OMAG_001219</name>
    <name evidence="5" type="ORF">OMAG_002292</name>
    <name evidence="4" type="ORF">OMAG_002808</name>
    <name evidence="3" type="ORF">OMAG_002942</name>
    <name evidence="2" type="ORF">OMAG_002958</name>
</gene>
<dbReference type="EMBL" id="JYNY01000129">
    <property type="protein sequence ID" value="KJJ85526.1"/>
    <property type="molecule type" value="Genomic_DNA"/>
</dbReference>
<keyword evidence="1" id="KW-0472">Membrane</keyword>
<evidence type="ECO:0000313" key="11">
    <source>
        <dbReference type="Proteomes" id="UP000033428"/>
    </source>
</evidence>
<evidence type="ECO:0000313" key="5">
    <source>
        <dbReference type="EMBL" id="KJJ83839.1"/>
    </source>
</evidence>
<dbReference type="EMBL" id="JYNY01000083">
    <property type="protein sequence ID" value="KJJ85747.1"/>
    <property type="molecule type" value="Genomic_DNA"/>
</dbReference>
<evidence type="ECO:0000313" key="7">
    <source>
        <dbReference type="EMBL" id="KJJ85526.1"/>
    </source>
</evidence>
<dbReference type="EMBL" id="JYNY01000235">
    <property type="protein sequence ID" value="KJJ84914.1"/>
    <property type="molecule type" value="Genomic_DNA"/>
</dbReference>
<dbReference type="EMBL" id="JYNY01000469">
    <property type="protein sequence ID" value="KJJ83839.1"/>
    <property type="molecule type" value="Genomic_DNA"/>
</dbReference>
<keyword evidence="1" id="KW-1133">Transmembrane helix</keyword>
<protein>
    <submittedName>
        <fullName evidence="9">Uncharacterized protein</fullName>
    </submittedName>
</protein>
<evidence type="ECO:0000313" key="2">
    <source>
        <dbReference type="EMBL" id="KJJ83180.1"/>
    </source>
</evidence>
<comment type="caution">
    <text evidence="9">The sequence shown here is derived from an EMBL/GenBank/DDBJ whole genome shotgun (WGS) entry which is preliminary data.</text>
</comment>
<dbReference type="EMBL" id="JYNY01000030">
    <property type="protein sequence ID" value="KJJ86004.1"/>
    <property type="molecule type" value="Genomic_DNA"/>
</dbReference>
<dbReference type="EMBL" id="JYNY01000064">
    <property type="protein sequence ID" value="KJJ85843.1"/>
    <property type="molecule type" value="Genomic_DNA"/>
</dbReference>
<dbReference type="EMBL" id="JYNY01000618">
    <property type="protein sequence ID" value="KJJ83323.1"/>
    <property type="molecule type" value="Genomic_DNA"/>
</dbReference>
<evidence type="ECO:0000313" key="4">
    <source>
        <dbReference type="EMBL" id="KJJ83323.1"/>
    </source>
</evidence>
<dbReference type="AlphaFoldDB" id="A0A0F0CR98"/>
<evidence type="ECO:0000313" key="6">
    <source>
        <dbReference type="EMBL" id="KJJ84914.1"/>
    </source>
</evidence>
<dbReference type="Proteomes" id="UP000033428">
    <property type="component" value="Unassembled WGS sequence"/>
</dbReference>
<evidence type="ECO:0000313" key="8">
    <source>
        <dbReference type="EMBL" id="KJJ85747.1"/>
    </source>
</evidence>
<reference evidence="9 11" key="1">
    <citation type="submission" date="2015-02" db="EMBL/GenBank/DDBJ databases">
        <title>Single-cell genomics of uncultivated deep-branching MTB reveals a conserved set of magnetosome genes.</title>
        <authorList>
            <person name="Kolinko S."/>
            <person name="Richter M."/>
            <person name="Glockner F.O."/>
            <person name="Brachmann A."/>
            <person name="Schuler D."/>
        </authorList>
    </citation>
    <scope>NUCLEOTIDE SEQUENCE [LARGE SCALE GENOMIC DNA]</scope>
    <source>
        <strain evidence="9">SKK-01</strain>
    </source>
</reference>